<dbReference type="Gene3D" id="3.30.460.10">
    <property type="entry name" value="Beta Polymerase, domain 2"/>
    <property type="match status" value="1"/>
</dbReference>
<dbReference type="SUPFAM" id="SSF81301">
    <property type="entry name" value="Nucleotidyltransferase"/>
    <property type="match status" value="1"/>
</dbReference>
<dbReference type="Pfam" id="PF13328">
    <property type="entry name" value="HD_4"/>
    <property type="match status" value="1"/>
</dbReference>
<evidence type="ECO:0000259" key="11">
    <source>
        <dbReference type="PROSITE" id="PS51671"/>
    </source>
</evidence>
<evidence type="ECO:0000256" key="1">
    <source>
        <dbReference type="ARBA" id="ARBA00019852"/>
    </source>
</evidence>
<evidence type="ECO:0000259" key="13">
    <source>
        <dbReference type="PROSITE" id="PS51880"/>
    </source>
</evidence>
<dbReference type="PROSITE" id="PS51880">
    <property type="entry name" value="TGS"/>
    <property type="match status" value="1"/>
</dbReference>
<evidence type="ECO:0000313" key="14">
    <source>
        <dbReference type="EMBL" id="ALP53083.1"/>
    </source>
</evidence>
<gene>
    <name evidence="14" type="ORF">Tel_07895</name>
</gene>
<feature type="region of interest" description="Disordered" evidence="10">
    <location>
        <begin position="572"/>
        <end position="592"/>
    </location>
</feature>
<dbReference type="SUPFAM" id="SSF109604">
    <property type="entry name" value="HD-domain/PDEase-like"/>
    <property type="match status" value="1"/>
</dbReference>
<comment type="function">
    <text evidence="9">In eubacteria ppGpp (guanosine 3'-diphosphate 5'-diphosphate) is a mediator of the stringent response that coordinates a variety of cellular activities in response to changes in nutritional abundance.</text>
</comment>
<organism evidence="14 15">
    <name type="scientific">Candidatus Tenderia electrophaga</name>
    <dbReference type="NCBI Taxonomy" id="1748243"/>
    <lineage>
        <taxon>Bacteria</taxon>
        <taxon>Pseudomonadati</taxon>
        <taxon>Pseudomonadota</taxon>
        <taxon>Gammaproteobacteria</taxon>
        <taxon>Candidatus Tenderiales</taxon>
        <taxon>Candidatus Tenderiaceae</taxon>
        <taxon>Candidatus Tenderia</taxon>
    </lineage>
</organism>
<dbReference type="EMBL" id="CP013099">
    <property type="protein sequence ID" value="ALP53083.1"/>
    <property type="molecule type" value="Genomic_DNA"/>
</dbReference>
<dbReference type="Gene3D" id="3.30.70.260">
    <property type="match status" value="1"/>
</dbReference>
<evidence type="ECO:0000256" key="8">
    <source>
        <dbReference type="ARBA" id="ARBA00047968"/>
    </source>
</evidence>
<dbReference type="InterPro" id="IPR003607">
    <property type="entry name" value="HD/PDEase_dom"/>
</dbReference>
<comment type="pathway">
    <text evidence="3">Purine metabolism; ppGpp biosynthesis; ppGpp from GDP: step 1/1.</text>
</comment>
<evidence type="ECO:0000256" key="6">
    <source>
        <dbReference type="ARBA" id="ARBA00032407"/>
    </source>
</evidence>
<dbReference type="Proteomes" id="UP000055136">
    <property type="component" value="Chromosome"/>
</dbReference>
<proteinExistence type="inferred from homology"/>
<dbReference type="CDD" id="cd04876">
    <property type="entry name" value="ACT_RelA-SpoT"/>
    <property type="match status" value="1"/>
</dbReference>
<dbReference type="Pfam" id="PF19296">
    <property type="entry name" value="RelA_AH_RIS"/>
    <property type="match status" value="1"/>
</dbReference>
<evidence type="ECO:0000256" key="4">
    <source>
        <dbReference type="ARBA" id="ARBA00024387"/>
    </source>
</evidence>
<dbReference type="SUPFAM" id="SSF55021">
    <property type="entry name" value="ACT-like"/>
    <property type="match status" value="1"/>
</dbReference>
<comment type="catalytic activity">
    <reaction evidence="8">
        <text>guanosine 3',5'-bis(diphosphate) + H2O = GDP + diphosphate + H(+)</text>
        <dbReference type="Rhea" id="RHEA:14253"/>
        <dbReference type="ChEBI" id="CHEBI:15377"/>
        <dbReference type="ChEBI" id="CHEBI:15378"/>
        <dbReference type="ChEBI" id="CHEBI:33019"/>
        <dbReference type="ChEBI" id="CHEBI:58189"/>
        <dbReference type="ChEBI" id="CHEBI:77828"/>
        <dbReference type="EC" id="3.1.7.2"/>
    </reaction>
</comment>
<evidence type="ECO:0000256" key="9">
    <source>
        <dbReference type="RuleBase" id="RU003847"/>
    </source>
</evidence>
<dbReference type="InterPro" id="IPR045600">
    <property type="entry name" value="RelA/SpoT_AH_RIS"/>
</dbReference>
<dbReference type="GO" id="GO:0005886">
    <property type="term" value="C:plasma membrane"/>
    <property type="evidence" value="ECO:0007669"/>
    <property type="project" value="TreeGrafter"/>
</dbReference>
<dbReference type="SMART" id="SM00471">
    <property type="entry name" value="HDc"/>
    <property type="match status" value="1"/>
</dbReference>
<dbReference type="NCBIfam" id="TIGR00691">
    <property type="entry name" value="spoT_relA"/>
    <property type="match status" value="1"/>
</dbReference>
<evidence type="ECO:0000313" key="15">
    <source>
        <dbReference type="Proteomes" id="UP000055136"/>
    </source>
</evidence>
<dbReference type="GO" id="GO:0008728">
    <property type="term" value="F:GTP diphosphokinase activity"/>
    <property type="evidence" value="ECO:0007669"/>
    <property type="project" value="TreeGrafter"/>
</dbReference>
<evidence type="ECO:0000256" key="5">
    <source>
        <dbReference type="ARBA" id="ARBA00029754"/>
    </source>
</evidence>
<dbReference type="PANTHER" id="PTHR21262">
    <property type="entry name" value="GUANOSINE-3',5'-BIS DIPHOSPHATE 3'-PYROPHOSPHOHYDROLASE"/>
    <property type="match status" value="1"/>
</dbReference>
<sequence length="741" mass="84471">MVSVTGSTGSDNSKQQIDVDKWLASLQDRYSAHGFDVIHQATDIALKAHAGQQRISGEPYIQHSLAVADILAGIRMDYETIAAAVLHDVVEDTDISLDQVRRQFGDNIANLVDGVTKMMVIQTFKGLQEISKKEKRERVQAESLRKMLLAMVADVRVVLIKLADRTHNMRTLAALPQDKQKRIATETLEVYAPLANRLGMWQIKWELEDLSFRFLNPELYKEIAKMLDERRVDRQEFITNFIQTLEGELGKVQVNAEISGRPKHIYSIYRKMQRKSIDYHQVYDTRGVRVLVDTIPECYTVLGIVHALWRHIPGEFDDYIATPKQNNYQSIHTAVFGPDGKVVEVQIRTHKMHQDNELGVASHWRYKEGAEYDPGFERKINWLRQLLDWKEEVVDAGEFVDQFKSDAFEDRIYVFTPKGNVIDLPEGATPLDFAYHIHTEVGHRCRGAKVNGHMVPLTYKLKTGEQVDILTVKRGEPSRDWLNLDLGYLKTSRARSKVMHFFKMLNFDKNVADGRNLLEKELNRLGLTEVNFERLARRLNFPKLEEFLAALGRNDLKISRVVRLIQEIRQEEQTREQPAIQPRAPQSDKGGGGDVTIEGVGDLLTQIAKCCKPVPGDEIAGYITKGRGISIHRKDCANVLRYINQSPERLIDVEWSSKGTEQVYPVDVQIKAFDRQGLLRDVAALLSNEKVNIIAVNTLSERKSHTASMLLTLEIDDLSSLSKILYKISSLPNVLEVKRKS</sequence>
<feature type="domain" description="ACT" evidence="11">
    <location>
        <begin position="667"/>
        <end position="741"/>
    </location>
</feature>
<dbReference type="CDD" id="cd00077">
    <property type="entry name" value="HDc"/>
    <property type="match status" value="1"/>
</dbReference>
<dbReference type="InterPro" id="IPR004095">
    <property type="entry name" value="TGS"/>
</dbReference>
<evidence type="ECO:0000256" key="7">
    <source>
        <dbReference type="ARBA" id="ARBA00033308"/>
    </source>
</evidence>
<evidence type="ECO:0000256" key="3">
    <source>
        <dbReference type="ARBA" id="ARBA00024329"/>
    </source>
</evidence>
<dbReference type="Gene3D" id="1.10.3210.10">
    <property type="entry name" value="Hypothetical protein af1432"/>
    <property type="match status" value="1"/>
</dbReference>
<dbReference type="InterPro" id="IPR012675">
    <property type="entry name" value="Beta-grasp_dom_sf"/>
</dbReference>
<dbReference type="Pfam" id="PF02824">
    <property type="entry name" value="TGS"/>
    <property type="match status" value="1"/>
</dbReference>
<dbReference type="InterPro" id="IPR045865">
    <property type="entry name" value="ACT-like_dom_sf"/>
</dbReference>
<dbReference type="NCBIfam" id="NF008124">
    <property type="entry name" value="PRK10872.1"/>
    <property type="match status" value="1"/>
</dbReference>
<keyword evidence="2" id="KW-0378">Hydrolase</keyword>
<dbReference type="InterPro" id="IPR043519">
    <property type="entry name" value="NT_sf"/>
</dbReference>
<dbReference type="FunFam" id="1.10.3210.10:FF:000001">
    <property type="entry name" value="GTP pyrophosphokinase RelA"/>
    <property type="match status" value="1"/>
</dbReference>
<dbReference type="GO" id="GO:0015970">
    <property type="term" value="P:guanosine tetraphosphate biosynthetic process"/>
    <property type="evidence" value="ECO:0007669"/>
    <property type="project" value="UniProtKB-UniPathway"/>
</dbReference>
<dbReference type="FunFam" id="3.10.20.30:FF:000002">
    <property type="entry name" value="GTP pyrophosphokinase (RelA/SpoT)"/>
    <property type="match status" value="1"/>
</dbReference>
<evidence type="ECO:0000259" key="12">
    <source>
        <dbReference type="PROSITE" id="PS51831"/>
    </source>
</evidence>
<dbReference type="Pfam" id="PF13291">
    <property type="entry name" value="ACT_4"/>
    <property type="match status" value="1"/>
</dbReference>
<protein>
    <recommendedName>
        <fullName evidence="1">GTP pyrophosphokinase</fullName>
        <ecNumber evidence="4">3.1.7.2</ecNumber>
    </recommendedName>
    <alternativeName>
        <fullName evidence="6">(p)ppGpp synthase</fullName>
    </alternativeName>
    <alternativeName>
        <fullName evidence="5">ATP:GTP 3'-pyrophosphotransferase</fullName>
    </alternativeName>
    <alternativeName>
        <fullName evidence="7">ppGpp synthase I</fullName>
    </alternativeName>
</protein>
<accession>A0A0S2TD58</accession>
<dbReference type="Pfam" id="PF04607">
    <property type="entry name" value="RelA_SpoT"/>
    <property type="match status" value="1"/>
</dbReference>
<keyword evidence="15" id="KW-1185">Reference proteome</keyword>
<dbReference type="InterPro" id="IPR007685">
    <property type="entry name" value="RelA_SpoT"/>
</dbReference>
<dbReference type="AlphaFoldDB" id="A0A0S2TD58"/>
<dbReference type="InterPro" id="IPR004811">
    <property type="entry name" value="RelA/Spo_fam"/>
</dbReference>
<comment type="similarity">
    <text evidence="9">Belongs to the relA/spoT family.</text>
</comment>
<dbReference type="PROSITE" id="PS51671">
    <property type="entry name" value="ACT"/>
    <property type="match status" value="1"/>
</dbReference>
<dbReference type="InterPro" id="IPR033655">
    <property type="entry name" value="TGS_RelA/SpoT"/>
</dbReference>
<dbReference type="KEGG" id="tee:Tel_07895"/>
<dbReference type="PROSITE" id="PS51831">
    <property type="entry name" value="HD"/>
    <property type="match status" value="1"/>
</dbReference>
<dbReference type="SMART" id="SM00954">
    <property type="entry name" value="RelA_SpoT"/>
    <property type="match status" value="1"/>
</dbReference>
<reference evidence="14" key="1">
    <citation type="submission" date="2015-10" db="EMBL/GenBank/DDBJ databases">
        <title>Description of Candidatus Tenderia electrophaga gen. nov, sp. nov., an Uncultivated Electroautotroph from a Biocathode Enrichment.</title>
        <authorList>
            <person name="Eddie B.J."/>
            <person name="Malanoski A.P."/>
            <person name="Wang Z."/>
            <person name="Hall R.J."/>
            <person name="Oh S.D."/>
            <person name="Heiner C."/>
            <person name="Lin B."/>
            <person name="Strycharz-Glaven S.M."/>
        </authorList>
    </citation>
    <scope>NUCLEOTIDE SEQUENCE [LARGE SCALE GENOMIC DNA]</scope>
    <source>
        <strain evidence="14">NRL1</strain>
    </source>
</reference>
<dbReference type="GO" id="GO:0008893">
    <property type="term" value="F:guanosine-3',5'-bis(diphosphate) 3'-diphosphatase activity"/>
    <property type="evidence" value="ECO:0007669"/>
    <property type="project" value="UniProtKB-EC"/>
</dbReference>
<dbReference type="CDD" id="cd05399">
    <property type="entry name" value="NT_Rel-Spo_like"/>
    <property type="match status" value="1"/>
</dbReference>
<dbReference type="InterPro" id="IPR002912">
    <property type="entry name" value="ACT_dom"/>
</dbReference>
<dbReference type="SUPFAM" id="SSF81271">
    <property type="entry name" value="TGS-like"/>
    <property type="match status" value="1"/>
</dbReference>
<name>A0A0S2TD58_9GAMM</name>
<dbReference type="GO" id="GO:0015949">
    <property type="term" value="P:nucleobase-containing small molecule interconversion"/>
    <property type="evidence" value="ECO:0007669"/>
    <property type="project" value="UniProtKB-ARBA"/>
</dbReference>
<dbReference type="GO" id="GO:0042594">
    <property type="term" value="P:response to starvation"/>
    <property type="evidence" value="ECO:0007669"/>
    <property type="project" value="TreeGrafter"/>
</dbReference>
<evidence type="ECO:0000256" key="2">
    <source>
        <dbReference type="ARBA" id="ARBA00022801"/>
    </source>
</evidence>
<dbReference type="UniPathway" id="UPA00908">
    <property type="reaction ID" value="UER00886"/>
</dbReference>
<dbReference type="CDD" id="cd01668">
    <property type="entry name" value="TGS_RSH"/>
    <property type="match status" value="1"/>
</dbReference>
<dbReference type="PANTHER" id="PTHR21262:SF31">
    <property type="entry name" value="GTP PYROPHOSPHOKINASE"/>
    <property type="match status" value="1"/>
</dbReference>
<evidence type="ECO:0000256" key="10">
    <source>
        <dbReference type="SAM" id="MobiDB-lite"/>
    </source>
</evidence>
<dbReference type="EC" id="3.1.7.2" evidence="4"/>
<dbReference type="Gene3D" id="3.10.20.30">
    <property type="match status" value="1"/>
</dbReference>
<dbReference type="InterPro" id="IPR012676">
    <property type="entry name" value="TGS-like"/>
</dbReference>
<dbReference type="FunFam" id="3.30.460.10:FF:000001">
    <property type="entry name" value="GTP pyrophosphokinase RelA"/>
    <property type="match status" value="1"/>
</dbReference>
<dbReference type="STRING" id="1748243.Tel_07895"/>
<feature type="domain" description="TGS" evidence="13">
    <location>
        <begin position="410"/>
        <end position="471"/>
    </location>
</feature>
<dbReference type="InterPro" id="IPR006674">
    <property type="entry name" value="HD_domain"/>
</dbReference>
<feature type="domain" description="HD" evidence="12">
    <location>
        <begin position="60"/>
        <end position="169"/>
    </location>
</feature>